<sequence>MAAPSSAENIDYADIEKHEFAQHILREHGTYFPKLEEMSGFVESVPNMKQRINQLQTQHTAELEKLYARQAAQYVDDAIDRYAAQNDEADSGYSDDINEFYGRPGHGKSSLEARFDREKTSVRLAHVETIAPLRYKLVVKQREEESRKRREVHFPQSATEFNAIQDKELQHRIARFLTSDAIVQDKMLNEYHWGWRQVMGLKEEYLKDSAFKEDIQRRVAVVRDPRRKPTFP</sequence>
<reference evidence="1" key="2">
    <citation type="journal article" date="2020" name="Nat. Commun.">
        <title>Large-scale genome sequencing of mycorrhizal fungi provides insights into the early evolution of symbiotic traits.</title>
        <authorList>
            <person name="Miyauchi S."/>
            <person name="Kiss E."/>
            <person name="Kuo A."/>
            <person name="Drula E."/>
            <person name="Kohler A."/>
            <person name="Sanchez-Garcia M."/>
            <person name="Morin E."/>
            <person name="Andreopoulos B."/>
            <person name="Barry K.W."/>
            <person name="Bonito G."/>
            <person name="Buee M."/>
            <person name="Carver A."/>
            <person name="Chen C."/>
            <person name="Cichocki N."/>
            <person name="Clum A."/>
            <person name="Culley D."/>
            <person name="Crous P.W."/>
            <person name="Fauchery L."/>
            <person name="Girlanda M."/>
            <person name="Hayes R.D."/>
            <person name="Keri Z."/>
            <person name="LaButti K."/>
            <person name="Lipzen A."/>
            <person name="Lombard V."/>
            <person name="Magnuson J."/>
            <person name="Maillard F."/>
            <person name="Murat C."/>
            <person name="Nolan M."/>
            <person name="Ohm R.A."/>
            <person name="Pangilinan J."/>
            <person name="Pereira M.F."/>
            <person name="Perotto S."/>
            <person name="Peter M."/>
            <person name="Pfister S."/>
            <person name="Riley R."/>
            <person name="Sitrit Y."/>
            <person name="Stielow J.B."/>
            <person name="Szollosi G."/>
            <person name="Zifcakova L."/>
            <person name="Stursova M."/>
            <person name="Spatafora J.W."/>
            <person name="Tedersoo L."/>
            <person name="Vaario L.M."/>
            <person name="Yamada A."/>
            <person name="Yan M."/>
            <person name="Wang P."/>
            <person name="Xu J."/>
            <person name="Bruns T."/>
            <person name="Baldrian P."/>
            <person name="Vilgalys R."/>
            <person name="Dunand C."/>
            <person name="Henrissat B."/>
            <person name="Grigoriev I.V."/>
            <person name="Hibbett D."/>
            <person name="Nagy L.G."/>
            <person name="Martin F.M."/>
        </authorList>
    </citation>
    <scope>NUCLEOTIDE SEQUENCE</scope>
    <source>
        <strain evidence="1">Prilba</strain>
    </source>
</reference>
<name>A0A9P5T8S4_9AGAM</name>
<proteinExistence type="predicted"/>
<accession>A0A9P5T8S4</accession>
<dbReference type="OrthoDB" id="3058840at2759"/>
<dbReference type="Proteomes" id="UP000759537">
    <property type="component" value="Unassembled WGS sequence"/>
</dbReference>
<protein>
    <submittedName>
        <fullName evidence="1">Uncharacterized protein</fullName>
    </submittedName>
</protein>
<keyword evidence="2" id="KW-1185">Reference proteome</keyword>
<gene>
    <name evidence="1" type="ORF">DFH94DRAFT_489827</name>
</gene>
<dbReference type="EMBL" id="WHVB01000009">
    <property type="protein sequence ID" value="KAF8479612.1"/>
    <property type="molecule type" value="Genomic_DNA"/>
</dbReference>
<organism evidence="1 2">
    <name type="scientific">Russula ochroleuca</name>
    <dbReference type="NCBI Taxonomy" id="152965"/>
    <lineage>
        <taxon>Eukaryota</taxon>
        <taxon>Fungi</taxon>
        <taxon>Dikarya</taxon>
        <taxon>Basidiomycota</taxon>
        <taxon>Agaricomycotina</taxon>
        <taxon>Agaricomycetes</taxon>
        <taxon>Russulales</taxon>
        <taxon>Russulaceae</taxon>
        <taxon>Russula</taxon>
    </lineage>
</organism>
<evidence type="ECO:0000313" key="2">
    <source>
        <dbReference type="Proteomes" id="UP000759537"/>
    </source>
</evidence>
<comment type="caution">
    <text evidence="1">The sequence shown here is derived from an EMBL/GenBank/DDBJ whole genome shotgun (WGS) entry which is preliminary data.</text>
</comment>
<reference evidence="1" key="1">
    <citation type="submission" date="2019-10" db="EMBL/GenBank/DDBJ databases">
        <authorList>
            <consortium name="DOE Joint Genome Institute"/>
            <person name="Kuo A."/>
            <person name="Miyauchi S."/>
            <person name="Kiss E."/>
            <person name="Drula E."/>
            <person name="Kohler A."/>
            <person name="Sanchez-Garcia M."/>
            <person name="Andreopoulos B."/>
            <person name="Barry K.W."/>
            <person name="Bonito G."/>
            <person name="Buee M."/>
            <person name="Carver A."/>
            <person name="Chen C."/>
            <person name="Cichocki N."/>
            <person name="Clum A."/>
            <person name="Culley D."/>
            <person name="Crous P.W."/>
            <person name="Fauchery L."/>
            <person name="Girlanda M."/>
            <person name="Hayes R."/>
            <person name="Keri Z."/>
            <person name="LaButti K."/>
            <person name="Lipzen A."/>
            <person name="Lombard V."/>
            <person name="Magnuson J."/>
            <person name="Maillard F."/>
            <person name="Morin E."/>
            <person name="Murat C."/>
            <person name="Nolan M."/>
            <person name="Ohm R."/>
            <person name="Pangilinan J."/>
            <person name="Pereira M."/>
            <person name="Perotto S."/>
            <person name="Peter M."/>
            <person name="Riley R."/>
            <person name="Sitrit Y."/>
            <person name="Stielow B."/>
            <person name="Szollosi G."/>
            <person name="Zifcakova L."/>
            <person name="Stursova M."/>
            <person name="Spatafora J.W."/>
            <person name="Tedersoo L."/>
            <person name="Vaario L.-M."/>
            <person name="Yamada A."/>
            <person name="Yan M."/>
            <person name="Wang P."/>
            <person name="Xu J."/>
            <person name="Bruns T."/>
            <person name="Baldrian P."/>
            <person name="Vilgalys R."/>
            <person name="Henrissat B."/>
            <person name="Grigoriev I.V."/>
            <person name="Hibbett D."/>
            <person name="Nagy L.G."/>
            <person name="Martin F.M."/>
        </authorList>
    </citation>
    <scope>NUCLEOTIDE SEQUENCE</scope>
    <source>
        <strain evidence="1">Prilba</strain>
    </source>
</reference>
<evidence type="ECO:0000313" key="1">
    <source>
        <dbReference type="EMBL" id="KAF8479612.1"/>
    </source>
</evidence>
<dbReference type="AlphaFoldDB" id="A0A9P5T8S4"/>